<proteinExistence type="predicted"/>
<comment type="caution">
    <text evidence="2">The sequence shown here is derived from an EMBL/GenBank/DDBJ whole genome shotgun (WGS) entry which is preliminary data.</text>
</comment>
<feature type="chain" id="PRO_5045919416" evidence="1">
    <location>
        <begin position="23"/>
        <end position="305"/>
    </location>
</feature>
<dbReference type="EMBL" id="JAUZEE010000011">
    <property type="protein sequence ID" value="MDP4302428.1"/>
    <property type="molecule type" value="Genomic_DNA"/>
</dbReference>
<evidence type="ECO:0000313" key="2">
    <source>
        <dbReference type="EMBL" id="MDP4302428.1"/>
    </source>
</evidence>
<keyword evidence="2" id="KW-0449">Lipoprotein</keyword>
<reference evidence="2 3" key="1">
    <citation type="submission" date="2023-08" db="EMBL/GenBank/DDBJ databases">
        <authorList>
            <person name="Roldan D.M."/>
            <person name="Menes R.J."/>
        </authorList>
    </citation>
    <scope>NUCLEOTIDE SEQUENCE [LARGE SCALE GENOMIC DNA]</scope>
    <source>
        <strain evidence="2 3">CCM 2812</strain>
    </source>
</reference>
<keyword evidence="1" id="KW-0732">Signal</keyword>
<name>A0ABT9G7G1_LEPDI</name>
<accession>A0ABT9G7G1</accession>
<protein>
    <submittedName>
        <fullName evidence="2">DUF6279 family lipoprotein</fullName>
    </submittedName>
</protein>
<feature type="signal peptide" evidence="1">
    <location>
        <begin position="1"/>
        <end position="22"/>
    </location>
</feature>
<dbReference type="Proteomes" id="UP001235760">
    <property type="component" value="Unassembled WGS sequence"/>
</dbReference>
<evidence type="ECO:0000313" key="3">
    <source>
        <dbReference type="Proteomes" id="UP001235760"/>
    </source>
</evidence>
<keyword evidence="3" id="KW-1185">Reference proteome</keyword>
<gene>
    <name evidence="2" type="ORF">Q8X39_17455</name>
</gene>
<dbReference type="RefSeq" id="WP_305750965.1">
    <property type="nucleotide sequence ID" value="NZ_JAUZEE010000011.1"/>
</dbReference>
<sequence length="305" mass="34801">MTLVALLAAACMASGCSALRLAYGQGPTLTYWWLDAHVDFDNAQAPKVRAAIEQWFDWHRREPLADLSGLLDQAAVDLRGELTPAQACTWWQRLSDRRDRYLQRLAVPMAEVAATLRPDQITHIRARFDKVNADWREEMLDPDPRRRAKASVERVIERAERLYGRLDREQREWVADWMRRSPWDAQRWLDEREADQRETIALLNELSLHTGLGGQNLTPAQRVEKVRAWMRRVVEPSSDVNRAQQERVLENQCGFAAALQARTTPGQRDHAGDTLRGWAEDLRSHQLPILPGGPAIGLSVPAARP</sequence>
<evidence type="ECO:0000256" key="1">
    <source>
        <dbReference type="SAM" id="SignalP"/>
    </source>
</evidence>
<organism evidence="2 3">
    <name type="scientific">Leptothrix discophora</name>
    <dbReference type="NCBI Taxonomy" id="89"/>
    <lineage>
        <taxon>Bacteria</taxon>
        <taxon>Pseudomonadati</taxon>
        <taxon>Pseudomonadota</taxon>
        <taxon>Betaproteobacteria</taxon>
        <taxon>Burkholderiales</taxon>
        <taxon>Sphaerotilaceae</taxon>
        <taxon>Leptothrix</taxon>
    </lineage>
</organism>